<sequence>MGNFNGKSCPFCGEGVMNRENRDTEYHYKGHTLLIQQPGIHCSCCEEAILEPDDVKFNRIDIQAFRARVDGIIEPKKIRSIRKALGLNQKDAGELFGGGHNAFSRYERGELAPPKALSMLLDLLDSHKEIRKEILK</sequence>
<dbReference type="InterPro" id="IPR022452">
    <property type="entry name" value="MqsA"/>
</dbReference>
<dbReference type="EMBL" id="MCSW01000219">
    <property type="protein sequence ID" value="PMF17668.1"/>
    <property type="molecule type" value="Genomic_DNA"/>
</dbReference>
<dbReference type="Gene3D" id="3.10.20.860">
    <property type="match status" value="1"/>
</dbReference>
<comment type="caution">
    <text evidence="3">The sequence shown here is derived from an EMBL/GenBank/DDBJ whole genome shotgun (WGS) entry which is preliminary data.</text>
</comment>
<feature type="domain" description="HTH cro/C1-type" evidence="1">
    <location>
        <begin position="78"/>
        <end position="130"/>
    </location>
</feature>
<dbReference type="NCBIfam" id="TIGR03830">
    <property type="entry name" value="CxxCG_CxxCG_HTH"/>
    <property type="match status" value="1"/>
</dbReference>
<evidence type="ECO:0000313" key="4">
    <source>
        <dbReference type="Proteomes" id="UP000235405"/>
    </source>
</evidence>
<dbReference type="PROSITE" id="PS50943">
    <property type="entry name" value="HTH_CROC1"/>
    <property type="match status" value="1"/>
</dbReference>
<dbReference type="RefSeq" id="WP_048659136.1">
    <property type="nucleotide sequence ID" value="NZ_JAKMYJ010000087.1"/>
</dbReference>
<evidence type="ECO:0000259" key="1">
    <source>
        <dbReference type="PROSITE" id="PS50943"/>
    </source>
</evidence>
<dbReference type="InterPro" id="IPR010982">
    <property type="entry name" value="Lambda_DNA-bd_dom_sf"/>
</dbReference>
<dbReference type="Proteomes" id="UP001159663">
    <property type="component" value="Unassembled WGS sequence"/>
</dbReference>
<dbReference type="SUPFAM" id="SSF47413">
    <property type="entry name" value="lambda repressor-like DNA-binding domains"/>
    <property type="match status" value="1"/>
</dbReference>
<dbReference type="NCBIfam" id="TIGR03831">
    <property type="entry name" value="YgiT_finger"/>
    <property type="match status" value="1"/>
</dbReference>
<reference evidence="3" key="2">
    <citation type="submission" date="2016-07" db="EMBL/GenBank/DDBJ databases">
        <authorList>
            <person name="Wan K."/>
            <person name="Booth B."/>
            <person name="Spirohn K."/>
            <person name="Hao T."/>
            <person name="Hu Y."/>
            <person name="Calderwood M."/>
            <person name="Hill D."/>
            <person name="Mohr S."/>
            <person name="Vidal M."/>
            <person name="Celniker S."/>
            <person name="Perrimon N."/>
        </authorList>
    </citation>
    <scope>NUCLEOTIDE SEQUENCE</scope>
    <source>
        <strain evidence="3">10N.286.54.F3</strain>
    </source>
</reference>
<dbReference type="AlphaFoldDB" id="A0A2N7C920"/>
<dbReference type="Gene3D" id="1.10.260.40">
    <property type="entry name" value="lambda repressor-like DNA-binding domains"/>
    <property type="match status" value="1"/>
</dbReference>
<dbReference type="InterPro" id="IPR022453">
    <property type="entry name" value="Znf_MqsA-type"/>
</dbReference>
<dbReference type="GeneID" id="93903558"/>
<dbReference type="SMART" id="SM00530">
    <property type="entry name" value="HTH_XRE"/>
    <property type="match status" value="1"/>
</dbReference>
<evidence type="ECO:0000313" key="3">
    <source>
        <dbReference type="EMBL" id="PMF17668.1"/>
    </source>
</evidence>
<reference evidence="2" key="4">
    <citation type="submission" date="2022-01" db="EMBL/GenBank/DDBJ databases">
        <title>Vibrio aestuarianus Clade A and Clade B isolates are associated with Pacific oyster (Crassostrea gigas) disease outbreaks across Ireland.</title>
        <authorList>
            <person name="Coyle N."/>
            <person name="O'Toole C."/>
            <person name="Thomas J.C.L."/>
            <person name="Ryder D."/>
            <person name="Cheslett D."/>
            <person name="Feist S."/>
            <person name="Bean T."/>
            <person name="Joseph A."/>
            <person name="Waina A."/>
            <person name="Feil E."/>
            <person name="Verner-Jeffreys D.W."/>
        </authorList>
    </citation>
    <scope>NUCLEOTIDE SEQUENCE</scope>
    <source>
        <strain evidence="2">S/17/14 A</strain>
    </source>
</reference>
<accession>A0A2N7C920</accession>
<dbReference type="Proteomes" id="UP000235405">
    <property type="component" value="Unassembled WGS sequence"/>
</dbReference>
<protein>
    <submittedName>
        <fullName evidence="2">Type II toxin-antitoxin system MqsA family antitoxin</fullName>
    </submittedName>
</protein>
<proteinExistence type="predicted"/>
<gene>
    <name evidence="3" type="ORF">BCV19_18125</name>
    <name evidence="2" type="ORF">L8R85_22260</name>
</gene>
<dbReference type="InterPro" id="IPR032758">
    <property type="entry name" value="MqsA/HigA-2"/>
</dbReference>
<dbReference type="InterPro" id="IPR001387">
    <property type="entry name" value="Cro/C1-type_HTH"/>
</dbReference>
<organism evidence="3 4">
    <name type="scientific">Vibrio splendidus</name>
    <dbReference type="NCBI Taxonomy" id="29497"/>
    <lineage>
        <taxon>Bacteria</taxon>
        <taxon>Pseudomonadati</taxon>
        <taxon>Pseudomonadota</taxon>
        <taxon>Gammaproteobacteria</taxon>
        <taxon>Vibrionales</taxon>
        <taxon>Vibrionaceae</taxon>
        <taxon>Vibrio</taxon>
    </lineage>
</organism>
<name>A0A2N7C920_VIBSP</name>
<evidence type="ECO:0000313" key="2">
    <source>
        <dbReference type="EMBL" id="MDH5923749.1"/>
    </source>
</evidence>
<dbReference type="EMBL" id="JAKMYX010000127">
    <property type="protein sequence ID" value="MDH5923749.1"/>
    <property type="molecule type" value="Genomic_DNA"/>
</dbReference>
<dbReference type="GO" id="GO:0003677">
    <property type="term" value="F:DNA binding"/>
    <property type="evidence" value="ECO:0007669"/>
    <property type="project" value="InterPro"/>
</dbReference>
<dbReference type="Pfam" id="PF15731">
    <property type="entry name" value="MqsA_antitoxin"/>
    <property type="match status" value="1"/>
</dbReference>
<reference evidence="4" key="1">
    <citation type="submission" date="2016-07" db="EMBL/GenBank/DDBJ databases">
        <title>Nontailed viruses are major unrecognized killers of bacteria in the ocean.</title>
        <authorList>
            <person name="Kauffman K."/>
            <person name="Hussain F."/>
            <person name="Yang J."/>
            <person name="Arevalo P."/>
            <person name="Brown J."/>
            <person name="Cutler M."/>
            <person name="Kelly L."/>
            <person name="Polz M.F."/>
        </authorList>
    </citation>
    <scope>NUCLEOTIDE SEQUENCE [LARGE SCALE GENOMIC DNA]</scope>
    <source>
        <strain evidence="4">10N.286.54.F3</strain>
    </source>
</reference>
<reference evidence="3" key="3">
    <citation type="journal article" date="2018" name="Nature">
        <title>A major lineage of non-tailed dsDNA viruses as unrecognized killers of marine bacteria.</title>
        <authorList>
            <person name="Kauffman K.M."/>
            <person name="Hussain F.A."/>
            <person name="Yang J."/>
            <person name="Arevalo P."/>
            <person name="Brown J.M."/>
            <person name="Chang W.K."/>
            <person name="VanInsberghe D."/>
            <person name="Elsherbini J."/>
            <person name="Sharma R.S."/>
            <person name="Cutler M.B."/>
            <person name="Kelly L."/>
            <person name="Polz M.F."/>
        </authorList>
    </citation>
    <scope>NUCLEOTIDE SEQUENCE</scope>
    <source>
        <strain evidence="3">10N.286.54.F3</strain>
    </source>
</reference>
<dbReference type="CDD" id="cd00093">
    <property type="entry name" value="HTH_XRE"/>
    <property type="match status" value="1"/>
</dbReference>